<sequence>MPAPTQKIDVACELFHTALSHYFKEPPEYFATICLAGAAEELLGRHLEAKGGESSFTSLQSGAVRISRFLNEHGEPAQAKAIAFLMNNAKNSSKHMDGDADSVVDFDPKTEAEDLLSRAVTNYYALMAHYELQETDLLIQFTEGRK</sequence>
<accession>A0ABT0EST2</accession>
<evidence type="ECO:0000313" key="1">
    <source>
        <dbReference type="EMBL" id="MCK1788785.1"/>
    </source>
</evidence>
<gene>
    <name evidence="1" type="ORF">L9059_00975</name>
</gene>
<evidence type="ECO:0000313" key="2">
    <source>
        <dbReference type="Proteomes" id="UP001299876"/>
    </source>
</evidence>
<organism evidence="1 2">
    <name type="scientific">Pseudomonas violetae</name>
    <dbReference type="NCBI Taxonomy" id="2915813"/>
    <lineage>
        <taxon>Bacteria</taxon>
        <taxon>Pseudomonadati</taxon>
        <taxon>Pseudomonadota</taxon>
        <taxon>Gammaproteobacteria</taxon>
        <taxon>Pseudomonadales</taxon>
        <taxon>Pseudomonadaceae</taxon>
        <taxon>Pseudomonas</taxon>
    </lineage>
</organism>
<dbReference type="EMBL" id="JAKNRW010000001">
    <property type="protein sequence ID" value="MCK1788785.1"/>
    <property type="molecule type" value="Genomic_DNA"/>
</dbReference>
<dbReference type="RefSeq" id="WP_247285983.1">
    <property type="nucleotide sequence ID" value="NZ_JAKNRW010000001.1"/>
</dbReference>
<evidence type="ECO:0008006" key="3">
    <source>
        <dbReference type="Google" id="ProtNLM"/>
    </source>
</evidence>
<protein>
    <recommendedName>
        <fullName evidence="3">DUF4145 domain-containing protein</fullName>
    </recommendedName>
</protein>
<proteinExistence type="predicted"/>
<reference evidence="1 2" key="1">
    <citation type="submission" date="2022-02" db="EMBL/GenBank/DDBJ databases">
        <title>Comparative genomics of the first Antarctic Pseudomonas spp. capable of biotransforming 2,4,6-Trinitrotoluene.</title>
        <authorList>
            <person name="Cabrera M.A."/>
            <person name="Marquez S.L."/>
            <person name="Perez-Donoso J.M."/>
        </authorList>
    </citation>
    <scope>NUCLEOTIDE SEQUENCE [LARGE SCALE GENOMIC DNA]</scope>
    <source>
        <strain evidence="1 2">TNT19</strain>
    </source>
</reference>
<comment type="caution">
    <text evidence="1">The sequence shown here is derived from an EMBL/GenBank/DDBJ whole genome shotgun (WGS) entry which is preliminary data.</text>
</comment>
<dbReference type="Proteomes" id="UP001299876">
    <property type="component" value="Unassembled WGS sequence"/>
</dbReference>
<keyword evidence="2" id="KW-1185">Reference proteome</keyword>
<name>A0ABT0EST2_9PSED</name>